<proteinExistence type="predicted"/>
<protein>
    <submittedName>
        <fullName evidence="1">Uncharacterized protein</fullName>
    </submittedName>
</protein>
<dbReference type="EMBL" id="MU250532">
    <property type="protein sequence ID" value="KAG7447311.1"/>
    <property type="molecule type" value="Genomic_DNA"/>
</dbReference>
<dbReference type="GeneID" id="66106438"/>
<dbReference type="Proteomes" id="UP000812287">
    <property type="component" value="Unassembled WGS sequence"/>
</dbReference>
<dbReference type="RefSeq" id="XP_043040811.1">
    <property type="nucleotide sequence ID" value="XM_043184141.1"/>
</dbReference>
<evidence type="ECO:0000313" key="2">
    <source>
        <dbReference type="Proteomes" id="UP000812287"/>
    </source>
</evidence>
<gene>
    <name evidence="1" type="ORF">BT62DRAFT_919222</name>
</gene>
<comment type="caution">
    <text evidence="1">The sequence shown here is derived from an EMBL/GenBank/DDBJ whole genome shotgun (WGS) entry which is preliminary data.</text>
</comment>
<evidence type="ECO:0000313" key="1">
    <source>
        <dbReference type="EMBL" id="KAG7447311.1"/>
    </source>
</evidence>
<name>A0A9P7VWU1_9AGAR</name>
<organism evidence="1 2">
    <name type="scientific">Guyanagaster necrorhizus</name>
    <dbReference type="NCBI Taxonomy" id="856835"/>
    <lineage>
        <taxon>Eukaryota</taxon>
        <taxon>Fungi</taxon>
        <taxon>Dikarya</taxon>
        <taxon>Basidiomycota</taxon>
        <taxon>Agaricomycotina</taxon>
        <taxon>Agaricomycetes</taxon>
        <taxon>Agaricomycetidae</taxon>
        <taxon>Agaricales</taxon>
        <taxon>Marasmiineae</taxon>
        <taxon>Physalacriaceae</taxon>
        <taxon>Guyanagaster</taxon>
    </lineage>
</organism>
<reference evidence="1" key="1">
    <citation type="submission" date="2020-11" db="EMBL/GenBank/DDBJ databases">
        <title>Adaptations for nitrogen fixation in a non-lichenized fungal sporocarp promotes dispersal by wood-feeding termites.</title>
        <authorList>
            <consortium name="DOE Joint Genome Institute"/>
            <person name="Koch R.A."/>
            <person name="Yoon G."/>
            <person name="Arayal U."/>
            <person name="Lail K."/>
            <person name="Amirebrahimi M."/>
            <person name="Labutti K."/>
            <person name="Lipzen A."/>
            <person name="Riley R."/>
            <person name="Barry K."/>
            <person name="Henrissat B."/>
            <person name="Grigoriev I.V."/>
            <person name="Herr J.R."/>
            <person name="Aime M.C."/>
        </authorList>
    </citation>
    <scope>NUCLEOTIDE SEQUENCE</scope>
    <source>
        <strain evidence="1">MCA 3950</strain>
    </source>
</reference>
<sequence length="200" mass="22547">MKRRSVQKKRRAKGVIPIDGGTELESGYVINIEEKLKTPLIPPPSFTNFEFESWQGIQSSRSTQSLSWPTYSGSTSQSDFVTRWSALQGLQSYWLIYSVVISMINASTVSSNDRSAPSKVDKSEEKWAGIGSNNNRGVDIDDTLMKKEWISSEADMDEKEEWAGIRLYSVSEADKLSLERAELGHENVADKENKLLEVYL</sequence>
<accession>A0A9P7VWU1</accession>
<dbReference type="AlphaFoldDB" id="A0A9P7VWU1"/>
<keyword evidence="2" id="KW-1185">Reference proteome</keyword>